<organism evidence="1 2">
    <name type="scientific">Brachionus plicatilis</name>
    <name type="common">Marine rotifer</name>
    <name type="synonym">Brachionus muelleri</name>
    <dbReference type="NCBI Taxonomy" id="10195"/>
    <lineage>
        <taxon>Eukaryota</taxon>
        <taxon>Metazoa</taxon>
        <taxon>Spiralia</taxon>
        <taxon>Gnathifera</taxon>
        <taxon>Rotifera</taxon>
        <taxon>Eurotatoria</taxon>
        <taxon>Monogononta</taxon>
        <taxon>Pseudotrocha</taxon>
        <taxon>Ploima</taxon>
        <taxon>Brachionidae</taxon>
        <taxon>Brachionus</taxon>
    </lineage>
</organism>
<dbReference type="Proteomes" id="UP000276133">
    <property type="component" value="Unassembled WGS sequence"/>
</dbReference>
<dbReference type="EMBL" id="REGN01000705">
    <property type="protein sequence ID" value="RNA39764.1"/>
    <property type="molecule type" value="Genomic_DNA"/>
</dbReference>
<sequence length="98" mass="11813">MMLTAFIEKSLKNITRKQMWTNMSINFPKKINLFQKISHFQYCYDKLFLPELFKSPKKSPSFISKNLYTLVINISFAFKWLFCKLAEFLRRLNLGVKY</sequence>
<reference evidence="1 2" key="1">
    <citation type="journal article" date="2018" name="Sci. Rep.">
        <title>Genomic signatures of local adaptation to the degree of environmental predictability in rotifers.</title>
        <authorList>
            <person name="Franch-Gras L."/>
            <person name="Hahn C."/>
            <person name="Garcia-Roger E.M."/>
            <person name="Carmona M.J."/>
            <person name="Serra M."/>
            <person name="Gomez A."/>
        </authorList>
    </citation>
    <scope>NUCLEOTIDE SEQUENCE [LARGE SCALE GENOMIC DNA]</scope>
    <source>
        <strain evidence="1">HYR1</strain>
    </source>
</reference>
<protein>
    <submittedName>
        <fullName evidence="1">Uncharacterized protein</fullName>
    </submittedName>
</protein>
<proteinExistence type="predicted"/>
<comment type="caution">
    <text evidence="1">The sequence shown here is derived from an EMBL/GenBank/DDBJ whole genome shotgun (WGS) entry which is preliminary data.</text>
</comment>
<accession>A0A3M7SVB5</accession>
<keyword evidence="2" id="KW-1185">Reference proteome</keyword>
<evidence type="ECO:0000313" key="2">
    <source>
        <dbReference type="Proteomes" id="UP000276133"/>
    </source>
</evidence>
<gene>
    <name evidence="1" type="ORF">BpHYR1_012053</name>
</gene>
<dbReference type="AlphaFoldDB" id="A0A3M7SVB5"/>
<evidence type="ECO:0000313" key="1">
    <source>
        <dbReference type="EMBL" id="RNA39764.1"/>
    </source>
</evidence>
<name>A0A3M7SVB5_BRAPC</name>